<comment type="caution">
    <text evidence="9">The sequence shown here is derived from an EMBL/GenBank/DDBJ whole genome shotgun (WGS) entry which is preliminary data.</text>
</comment>
<organism evidence="9 10">
    <name type="scientific">Janthinobacterium violaceinigrum</name>
    <dbReference type="NCBI Taxonomy" id="2654252"/>
    <lineage>
        <taxon>Bacteria</taxon>
        <taxon>Pseudomonadati</taxon>
        <taxon>Pseudomonadota</taxon>
        <taxon>Betaproteobacteria</taxon>
        <taxon>Burkholderiales</taxon>
        <taxon>Oxalobacteraceae</taxon>
        <taxon>Janthinobacterium</taxon>
    </lineage>
</organism>
<dbReference type="PANTHER" id="PTHR22726">
    <property type="entry name" value="METALLOENDOPEPTIDASE OMA1"/>
    <property type="match status" value="1"/>
</dbReference>
<keyword evidence="3 6" id="KW-0378">Hydrolase</keyword>
<proteinExistence type="inferred from homology"/>
<dbReference type="Proteomes" id="UP000468717">
    <property type="component" value="Unassembled WGS sequence"/>
</dbReference>
<dbReference type="PANTHER" id="PTHR22726:SF1">
    <property type="entry name" value="METALLOENDOPEPTIDASE OMA1, MITOCHONDRIAL"/>
    <property type="match status" value="1"/>
</dbReference>
<evidence type="ECO:0000256" key="3">
    <source>
        <dbReference type="ARBA" id="ARBA00022801"/>
    </source>
</evidence>
<keyword evidence="4 6" id="KW-0862">Zinc</keyword>
<dbReference type="InterPro" id="IPR051156">
    <property type="entry name" value="Mito/Outer_Membr_Metalloprot"/>
</dbReference>
<dbReference type="GO" id="GO:0016020">
    <property type="term" value="C:membrane"/>
    <property type="evidence" value="ECO:0007669"/>
    <property type="project" value="TreeGrafter"/>
</dbReference>
<evidence type="ECO:0000256" key="4">
    <source>
        <dbReference type="ARBA" id="ARBA00022833"/>
    </source>
</evidence>
<evidence type="ECO:0000256" key="7">
    <source>
        <dbReference type="SAM" id="SignalP"/>
    </source>
</evidence>
<evidence type="ECO:0000256" key="5">
    <source>
        <dbReference type="ARBA" id="ARBA00023049"/>
    </source>
</evidence>
<dbReference type="RefSeq" id="WP_152283928.1">
    <property type="nucleotide sequence ID" value="NZ_WFLI01000025.1"/>
</dbReference>
<feature type="chain" id="PRO_5026323412" evidence="7">
    <location>
        <begin position="29"/>
        <end position="300"/>
    </location>
</feature>
<reference evidence="9 10" key="1">
    <citation type="submission" date="2019-10" db="EMBL/GenBank/DDBJ databases">
        <title>Three novel species isolated from a subtropical stream in China.</title>
        <authorList>
            <person name="Lu H."/>
        </authorList>
    </citation>
    <scope>NUCLEOTIDE SEQUENCE [LARGE SCALE GENOMIC DNA]</scope>
    <source>
        <strain evidence="9 10">FT13W</strain>
    </source>
</reference>
<keyword evidence="10" id="KW-1185">Reference proteome</keyword>
<accession>A0A6I1IG54</accession>
<dbReference type="GO" id="GO:0051603">
    <property type="term" value="P:proteolysis involved in protein catabolic process"/>
    <property type="evidence" value="ECO:0007669"/>
    <property type="project" value="TreeGrafter"/>
</dbReference>
<protein>
    <submittedName>
        <fullName evidence="9">M48 family metalloprotease</fullName>
    </submittedName>
</protein>
<dbReference type="Gene3D" id="3.30.2010.10">
    <property type="entry name" value="Metalloproteases ('zincins'), catalytic domain"/>
    <property type="match status" value="1"/>
</dbReference>
<dbReference type="GO" id="GO:0004222">
    <property type="term" value="F:metalloendopeptidase activity"/>
    <property type="evidence" value="ECO:0007669"/>
    <property type="project" value="InterPro"/>
</dbReference>
<comment type="cofactor">
    <cofactor evidence="6">
        <name>Zn(2+)</name>
        <dbReference type="ChEBI" id="CHEBI:29105"/>
    </cofactor>
    <text evidence="6">Binds 1 zinc ion per subunit.</text>
</comment>
<keyword evidence="2" id="KW-0479">Metal-binding</keyword>
<feature type="domain" description="Peptidase M48" evidence="8">
    <location>
        <begin position="86"/>
        <end position="268"/>
    </location>
</feature>
<evidence type="ECO:0000259" key="8">
    <source>
        <dbReference type="Pfam" id="PF01435"/>
    </source>
</evidence>
<sequence length="300" mass="32113">MAPISLKRCAVLASLCAATALAPLSAHSQQQVMQDGIKVRPLSGTRIFAGGENFNEKSKLQYAELVREAKEKNALVPDSDPQVKRLRAIAQRIIPYAARWNDAASSWQWQINLLNSDEVNAFCMPGGQIAFYSGILNKLNLTDDEVAVVMGHEISHALREHAQAQAGKGNLAAVGAKLAGAGLSAWLGVDPNLTSTATNMAAKGVMLKFSRDDEREADLIGMDLAARAGFDPRAGVVLWQKMAAVSKGAPPEFLSTHPSGSDRISQMNSHMAQVLPLYARSKGVSVDALPPYRSNAIAAR</sequence>
<comment type="similarity">
    <text evidence="6">Belongs to the peptidase M48 family.</text>
</comment>
<evidence type="ECO:0000313" key="9">
    <source>
        <dbReference type="EMBL" id="KAB8063191.1"/>
    </source>
</evidence>
<keyword evidence="1 6" id="KW-0645">Protease</keyword>
<gene>
    <name evidence="9" type="ORF">GCN75_19680</name>
</gene>
<dbReference type="GO" id="GO:0046872">
    <property type="term" value="F:metal ion binding"/>
    <property type="evidence" value="ECO:0007669"/>
    <property type="project" value="UniProtKB-KW"/>
</dbReference>
<dbReference type="Pfam" id="PF01435">
    <property type="entry name" value="Peptidase_M48"/>
    <property type="match status" value="1"/>
</dbReference>
<evidence type="ECO:0000256" key="1">
    <source>
        <dbReference type="ARBA" id="ARBA00022670"/>
    </source>
</evidence>
<evidence type="ECO:0000313" key="10">
    <source>
        <dbReference type="Proteomes" id="UP000468717"/>
    </source>
</evidence>
<keyword evidence="7" id="KW-0732">Signal</keyword>
<evidence type="ECO:0000256" key="2">
    <source>
        <dbReference type="ARBA" id="ARBA00022723"/>
    </source>
</evidence>
<dbReference type="CDD" id="cd07331">
    <property type="entry name" value="M48C_Oma1_like"/>
    <property type="match status" value="1"/>
</dbReference>
<keyword evidence="5 6" id="KW-0482">Metalloprotease</keyword>
<name>A0A6I1IG54_9BURK</name>
<dbReference type="AlphaFoldDB" id="A0A6I1IG54"/>
<dbReference type="InterPro" id="IPR001915">
    <property type="entry name" value="Peptidase_M48"/>
</dbReference>
<evidence type="ECO:0000256" key="6">
    <source>
        <dbReference type="RuleBase" id="RU003983"/>
    </source>
</evidence>
<feature type="signal peptide" evidence="7">
    <location>
        <begin position="1"/>
        <end position="28"/>
    </location>
</feature>
<dbReference type="EMBL" id="WFLI01000025">
    <property type="protein sequence ID" value="KAB8063191.1"/>
    <property type="molecule type" value="Genomic_DNA"/>
</dbReference>